<evidence type="ECO:0000256" key="1">
    <source>
        <dbReference type="ARBA" id="ARBA00004141"/>
    </source>
</evidence>
<keyword evidence="6 7" id="KW-0472">Membrane</keyword>
<dbReference type="Proteomes" id="UP000193335">
    <property type="component" value="Unassembled WGS sequence"/>
</dbReference>
<dbReference type="GO" id="GO:0016757">
    <property type="term" value="F:glycosyltransferase activity"/>
    <property type="evidence" value="ECO:0007669"/>
    <property type="project" value="UniProtKB-KW"/>
</dbReference>
<keyword evidence="4 7" id="KW-0812">Transmembrane</keyword>
<proteinExistence type="predicted"/>
<evidence type="ECO:0000256" key="6">
    <source>
        <dbReference type="ARBA" id="ARBA00023136"/>
    </source>
</evidence>
<gene>
    <name evidence="9" type="ORF">BSZ19_49730</name>
</gene>
<evidence type="ECO:0000256" key="5">
    <source>
        <dbReference type="ARBA" id="ARBA00022989"/>
    </source>
</evidence>
<keyword evidence="3 9" id="KW-0808">Transferase</keyword>
<evidence type="ECO:0000259" key="8">
    <source>
        <dbReference type="Pfam" id="PF00535"/>
    </source>
</evidence>
<dbReference type="InterPro" id="IPR029044">
    <property type="entry name" value="Nucleotide-diphossugar_trans"/>
</dbReference>
<dbReference type="SUPFAM" id="SSF53448">
    <property type="entry name" value="Nucleotide-diphospho-sugar transferases"/>
    <property type="match status" value="1"/>
</dbReference>
<dbReference type="Pfam" id="PF00535">
    <property type="entry name" value="Glycos_transf_2"/>
    <property type="match status" value="1"/>
</dbReference>
<keyword evidence="2" id="KW-0328">Glycosyltransferase</keyword>
<evidence type="ECO:0000256" key="2">
    <source>
        <dbReference type="ARBA" id="ARBA00022676"/>
    </source>
</evidence>
<feature type="transmembrane region" description="Helical" evidence="7">
    <location>
        <begin position="273"/>
        <end position="298"/>
    </location>
</feature>
<comment type="subcellular location">
    <subcellularLocation>
        <location evidence="1">Membrane</location>
        <topology evidence="1">Multi-pass membrane protein</topology>
    </subcellularLocation>
</comment>
<evidence type="ECO:0000256" key="3">
    <source>
        <dbReference type="ARBA" id="ARBA00022679"/>
    </source>
</evidence>
<dbReference type="PANTHER" id="PTHR48090:SF1">
    <property type="entry name" value="PROPHAGE BACTOPRENOL GLUCOSYL TRANSFERASE HOMOLOG"/>
    <property type="match status" value="1"/>
</dbReference>
<dbReference type="Gene3D" id="3.90.550.10">
    <property type="entry name" value="Spore Coat Polysaccharide Biosynthesis Protein SpsA, Chain A"/>
    <property type="match status" value="1"/>
</dbReference>
<evidence type="ECO:0000313" key="9">
    <source>
        <dbReference type="EMBL" id="OSJ21494.1"/>
    </source>
</evidence>
<dbReference type="RefSeq" id="WP_085405839.1">
    <property type="nucleotide sequence ID" value="NZ_NAFL01000287.1"/>
</dbReference>
<evidence type="ECO:0000256" key="7">
    <source>
        <dbReference type="SAM" id="Phobius"/>
    </source>
</evidence>
<dbReference type="CDD" id="cd04187">
    <property type="entry name" value="DPM1_like_bac"/>
    <property type="match status" value="1"/>
</dbReference>
<dbReference type="InterPro" id="IPR001173">
    <property type="entry name" value="Glyco_trans_2-like"/>
</dbReference>
<keyword evidence="5 7" id="KW-1133">Transmembrane helix</keyword>
<protein>
    <submittedName>
        <fullName evidence="9">Glycosyltransferase</fullName>
    </submittedName>
</protein>
<reference evidence="9 10" key="1">
    <citation type="submission" date="2017-03" db="EMBL/GenBank/DDBJ databases">
        <title>Whole genome sequences of fourteen strains of Bradyrhizobium canariense and one strain of Bradyrhizobium japonicum isolated from Lupinus (Papilionoideae: Genisteae) species in Algeria.</title>
        <authorList>
            <person name="Crovadore J."/>
            <person name="Chekireb D."/>
            <person name="Brachmann A."/>
            <person name="Chablais R."/>
            <person name="Cochard B."/>
            <person name="Lefort F."/>
        </authorList>
    </citation>
    <scope>NUCLEOTIDE SEQUENCE [LARGE SCALE GENOMIC DNA]</scope>
    <source>
        <strain evidence="9 10">UBMA197</strain>
    </source>
</reference>
<feature type="transmembrane region" description="Helical" evidence="7">
    <location>
        <begin position="239"/>
        <end position="261"/>
    </location>
</feature>
<dbReference type="EMBL" id="NAFL01000287">
    <property type="protein sequence ID" value="OSJ21494.1"/>
    <property type="molecule type" value="Genomic_DNA"/>
</dbReference>
<dbReference type="InterPro" id="IPR050256">
    <property type="entry name" value="Glycosyltransferase_2"/>
</dbReference>
<dbReference type="GO" id="GO:0005886">
    <property type="term" value="C:plasma membrane"/>
    <property type="evidence" value="ECO:0007669"/>
    <property type="project" value="TreeGrafter"/>
</dbReference>
<sequence>MRGTSADTERKLISILIPVFNEEDNIRRAYGAVRDVFEQMDDRYAFEIIFTDNHSTDNSSAIVSELAAKDPRVRAVRFARNFGFQRSVLTAYRLASGDAAIQIDCDLQDPPTVFPRFLELWELGHDVVVGIRRFRQESKPLQWARQLYYRLLKRLSDDNLMLDSGDFRLIDRTVLDQLHLINDVAPYTRGLTSLLATKQVGVPYDRQARQAGVSKFPITKLIALAVDGMITHSIFPLRLAAFVGLGISMLTCLGSFFYIFARLFFGVDWPAGFATTTVLLLFGISLNAIFLGIIGEYVGRIYNQVRSRPTTVIEYSVNVPSASLDRLALGAVSPGDTRAPAEILRRTGTGQA</sequence>
<dbReference type="AlphaFoldDB" id="A0A1Y2J6R0"/>
<feature type="domain" description="Glycosyltransferase 2-like" evidence="8">
    <location>
        <begin position="14"/>
        <end position="177"/>
    </location>
</feature>
<comment type="caution">
    <text evidence="9">The sequence shown here is derived from an EMBL/GenBank/DDBJ whole genome shotgun (WGS) entry which is preliminary data.</text>
</comment>
<dbReference type="PANTHER" id="PTHR48090">
    <property type="entry name" value="UNDECAPRENYL-PHOSPHATE 4-DEOXY-4-FORMAMIDO-L-ARABINOSE TRANSFERASE-RELATED"/>
    <property type="match status" value="1"/>
</dbReference>
<organism evidence="9 10">
    <name type="scientific">Bradyrhizobium japonicum</name>
    <dbReference type="NCBI Taxonomy" id="375"/>
    <lineage>
        <taxon>Bacteria</taxon>
        <taxon>Pseudomonadati</taxon>
        <taxon>Pseudomonadota</taxon>
        <taxon>Alphaproteobacteria</taxon>
        <taxon>Hyphomicrobiales</taxon>
        <taxon>Nitrobacteraceae</taxon>
        <taxon>Bradyrhizobium</taxon>
    </lineage>
</organism>
<name>A0A1Y2J6R0_BRAJP</name>
<evidence type="ECO:0000256" key="4">
    <source>
        <dbReference type="ARBA" id="ARBA00022692"/>
    </source>
</evidence>
<evidence type="ECO:0000313" key="10">
    <source>
        <dbReference type="Proteomes" id="UP000193335"/>
    </source>
</evidence>
<accession>A0A1Y2J6R0</accession>